<dbReference type="EC" id="2.3.1.179" evidence="3 11"/>
<dbReference type="InterPro" id="IPR018201">
    <property type="entry name" value="Ketoacyl_synth_AS"/>
</dbReference>
<dbReference type="InterPro" id="IPR016039">
    <property type="entry name" value="Thiolase-like"/>
</dbReference>
<keyword evidence="8" id="KW-0443">Lipid metabolism</keyword>
<evidence type="ECO:0000256" key="1">
    <source>
        <dbReference type="ARBA" id="ARBA00005194"/>
    </source>
</evidence>
<evidence type="ECO:0000256" key="7">
    <source>
        <dbReference type="ARBA" id="ARBA00022832"/>
    </source>
</evidence>
<dbReference type="GO" id="GO:0005829">
    <property type="term" value="C:cytosol"/>
    <property type="evidence" value="ECO:0007669"/>
    <property type="project" value="TreeGrafter"/>
</dbReference>
<dbReference type="SUPFAM" id="SSF53901">
    <property type="entry name" value="Thiolase-like"/>
    <property type="match status" value="1"/>
</dbReference>
<evidence type="ECO:0000256" key="13">
    <source>
        <dbReference type="RuleBase" id="RU003694"/>
    </source>
</evidence>
<evidence type="ECO:0000259" key="14">
    <source>
        <dbReference type="PROSITE" id="PS52004"/>
    </source>
</evidence>
<comment type="caution">
    <text evidence="15">The sequence shown here is derived from an EMBL/GenBank/DDBJ whole genome shotgun (WGS) entry which is preliminary data.</text>
</comment>
<dbReference type="Proteomes" id="UP000485562">
    <property type="component" value="Unassembled WGS sequence"/>
</dbReference>
<dbReference type="SMART" id="SM00825">
    <property type="entry name" value="PKS_KS"/>
    <property type="match status" value="1"/>
</dbReference>
<dbReference type="UniPathway" id="UPA00094"/>
<name>A0A1V6C4G4_UNCT6</name>
<evidence type="ECO:0000256" key="12">
    <source>
        <dbReference type="PIRSR" id="PIRSR000447-1"/>
    </source>
</evidence>
<reference evidence="15" key="1">
    <citation type="submission" date="2017-02" db="EMBL/GenBank/DDBJ databases">
        <title>Delving into the versatile metabolic prowess of the omnipresent phylum Bacteroidetes.</title>
        <authorList>
            <person name="Nobu M.K."/>
            <person name="Mei R."/>
            <person name="Narihiro T."/>
            <person name="Kuroda K."/>
            <person name="Liu W.-T."/>
        </authorList>
    </citation>
    <scope>NUCLEOTIDE SEQUENCE</scope>
    <source>
        <strain evidence="15">ADurb.Bin131</strain>
    </source>
</reference>
<dbReference type="CDD" id="cd00834">
    <property type="entry name" value="KAS_I_II"/>
    <property type="match status" value="1"/>
</dbReference>
<evidence type="ECO:0000256" key="10">
    <source>
        <dbReference type="ARBA" id="ARBA00023315"/>
    </source>
</evidence>
<evidence type="ECO:0000256" key="11">
    <source>
        <dbReference type="PIRNR" id="PIRNR000447"/>
    </source>
</evidence>
<keyword evidence="6 11" id="KW-0808">Transferase</keyword>
<organism evidence="15">
    <name type="scientific">candidate division TA06 bacterium ADurb.Bin131</name>
    <dbReference type="NCBI Taxonomy" id="1852827"/>
    <lineage>
        <taxon>Bacteria</taxon>
        <taxon>Bacteria division TA06</taxon>
    </lineage>
</organism>
<proteinExistence type="inferred from homology"/>
<dbReference type="Gene3D" id="3.40.47.10">
    <property type="match status" value="1"/>
</dbReference>
<dbReference type="InterPro" id="IPR020841">
    <property type="entry name" value="PKS_Beta-ketoAc_synthase_dom"/>
</dbReference>
<keyword evidence="9 11" id="KW-0275">Fatty acid biosynthesis</keyword>
<evidence type="ECO:0000256" key="9">
    <source>
        <dbReference type="ARBA" id="ARBA00023160"/>
    </source>
</evidence>
<dbReference type="NCBIfam" id="NF005589">
    <property type="entry name" value="PRK07314.1"/>
    <property type="match status" value="1"/>
</dbReference>
<evidence type="ECO:0000256" key="6">
    <source>
        <dbReference type="ARBA" id="ARBA00022679"/>
    </source>
</evidence>
<dbReference type="PANTHER" id="PTHR11712">
    <property type="entry name" value="POLYKETIDE SYNTHASE-RELATED"/>
    <property type="match status" value="1"/>
</dbReference>
<dbReference type="PIRSF" id="PIRSF000447">
    <property type="entry name" value="KAS_II"/>
    <property type="match status" value="1"/>
</dbReference>
<keyword evidence="10 11" id="KW-0012">Acyltransferase</keyword>
<comment type="pathway">
    <text evidence="1 11">Lipid metabolism; fatty acid biosynthesis.</text>
</comment>
<dbReference type="AlphaFoldDB" id="A0A1V6C4G4"/>
<evidence type="ECO:0000256" key="2">
    <source>
        <dbReference type="ARBA" id="ARBA00008467"/>
    </source>
</evidence>
<keyword evidence="5 11" id="KW-0444">Lipid biosynthesis</keyword>
<feature type="active site" description="For beta-ketoacyl synthase activity" evidence="12">
    <location>
        <position position="164"/>
    </location>
</feature>
<dbReference type="GO" id="GO:0006633">
    <property type="term" value="P:fatty acid biosynthetic process"/>
    <property type="evidence" value="ECO:0007669"/>
    <property type="project" value="UniProtKB-UniRule"/>
</dbReference>
<evidence type="ECO:0000256" key="3">
    <source>
        <dbReference type="ARBA" id="ARBA00012356"/>
    </source>
</evidence>
<evidence type="ECO:0000313" key="15">
    <source>
        <dbReference type="EMBL" id="OQB71809.1"/>
    </source>
</evidence>
<dbReference type="Pfam" id="PF00109">
    <property type="entry name" value="ketoacyl-synt"/>
    <property type="match status" value="1"/>
</dbReference>
<dbReference type="InterPro" id="IPR017568">
    <property type="entry name" value="3-oxoacyl-ACP_synth-2"/>
</dbReference>
<dbReference type="EMBL" id="MWDQ01000150">
    <property type="protein sequence ID" value="OQB71809.1"/>
    <property type="molecule type" value="Genomic_DNA"/>
</dbReference>
<sequence length="416" mass="44452">MKNKKDIVITGMGNITPLGNTVPTAWNNLVNGKNGVGLIESFDVSNFSTRIGAEVKDFTLDIVDKKSCRRMDRFVQFAIKATHEALTDSGVSIDDEDKSRFGVIIGAGIGGLRVIEQQHSQLINGGPSRVSPMLIPMLIPDMAAGQVAIAFGLRGPNFATVSACASGAHAIAVACDLLRNGKMEIAIAGGTESCITPLGLAGFCSMKALSERNNEPQKASRPFDANRDGFVMGEGCGIIVMETLEHALRRNSRIYARLLGYGMSCDAYHITAPDPEGTGPSLCMKYALEDAGIKPEQVNYINAHGTSTPLNDKSETLAIKKVFGDYAYKIPISSNKSMIGHLLGAAGAVEIINTILTMNHGIIPPTINYEVPDPDCDLDYVPNSARVSDNLEIAISNSFGFGGHNICLIVQKYKGE</sequence>
<dbReference type="NCBIfam" id="TIGR03150">
    <property type="entry name" value="fabF"/>
    <property type="match status" value="1"/>
</dbReference>
<protein>
    <recommendedName>
        <fullName evidence="4 11">3-oxoacyl-[acyl-carrier-protein] synthase 2</fullName>
        <ecNumber evidence="3 11">2.3.1.179</ecNumber>
    </recommendedName>
</protein>
<comment type="function">
    <text evidence="11">Involved in the type II fatty acid elongation cycle. Catalyzes the elongation of a wide range of acyl-ACP by the addition of two carbons from malonyl-ACP to an acyl acceptor. Can efficiently catalyze the conversion of palmitoleoyl-ACP (cis-hexadec-9-enoyl-ACP) to cis-vaccenoyl-ACP (cis-octadec-11-enoyl-ACP), an essential step in the thermal regulation of fatty acid composition.</text>
</comment>
<dbReference type="InterPro" id="IPR014031">
    <property type="entry name" value="Ketoacyl_synth_C"/>
</dbReference>
<feature type="domain" description="Ketosynthase family 3 (KS3)" evidence="14">
    <location>
        <begin position="4"/>
        <end position="412"/>
    </location>
</feature>
<comment type="catalytic activity">
    <reaction evidence="11">
        <text>a fatty acyl-[ACP] + malonyl-[ACP] + H(+) = a 3-oxoacyl-[ACP] + holo-[ACP] + CO2</text>
        <dbReference type="Rhea" id="RHEA:22836"/>
        <dbReference type="Rhea" id="RHEA-COMP:9623"/>
        <dbReference type="Rhea" id="RHEA-COMP:9685"/>
        <dbReference type="Rhea" id="RHEA-COMP:9916"/>
        <dbReference type="Rhea" id="RHEA-COMP:14125"/>
        <dbReference type="ChEBI" id="CHEBI:15378"/>
        <dbReference type="ChEBI" id="CHEBI:16526"/>
        <dbReference type="ChEBI" id="CHEBI:64479"/>
        <dbReference type="ChEBI" id="CHEBI:78449"/>
        <dbReference type="ChEBI" id="CHEBI:78776"/>
        <dbReference type="ChEBI" id="CHEBI:138651"/>
    </reaction>
</comment>
<keyword evidence="7" id="KW-0276">Fatty acid metabolism</keyword>
<dbReference type="PROSITE" id="PS52004">
    <property type="entry name" value="KS3_2"/>
    <property type="match status" value="1"/>
</dbReference>
<dbReference type="InterPro" id="IPR000794">
    <property type="entry name" value="Beta-ketoacyl_synthase"/>
</dbReference>
<dbReference type="FunFam" id="3.40.47.10:FF:000009">
    <property type="entry name" value="3-oxoacyl-[acyl-carrier-protein] synthase 2"/>
    <property type="match status" value="1"/>
</dbReference>
<dbReference type="Pfam" id="PF02801">
    <property type="entry name" value="Ketoacyl-synt_C"/>
    <property type="match status" value="1"/>
</dbReference>
<dbReference type="InterPro" id="IPR014030">
    <property type="entry name" value="Ketoacyl_synth_N"/>
</dbReference>
<dbReference type="PANTHER" id="PTHR11712:SF336">
    <property type="entry name" value="3-OXOACYL-[ACYL-CARRIER-PROTEIN] SYNTHASE, MITOCHONDRIAL"/>
    <property type="match status" value="1"/>
</dbReference>
<comment type="catalytic activity">
    <reaction evidence="11">
        <text>(9Z)-hexadecenoyl-[ACP] + malonyl-[ACP] + H(+) = 3-oxo-(11Z)-octadecenoyl-[ACP] + holo-[ACP] + CO2</text>
        <dbReference type="Rhea" id="RHEA:55040"/>
        <dbReference type="Rhea" id="RHEA-COMP:9623"/>
        <dbReference type="Rhea" id="RHEA-COMP:9685"/>
        <dbReference type="Rhea" id="RHEA-COMP:10800"/>
        <dbReference type="Rhea" id="RHEA-COMP:14074"/>
        <dbReference type="ChEBI" id="CHEBI:15378"/>
        <dbReference type="ChEBI" id="CHEBI:16526"/>
        <dbReference type="ChEBI" id="CHEBI:64479"/>
        <dbReference type="ChEBI" id="CHEBI:78449"/>
        <dbReference type="ChEBI" id="CHEBI:83989"/>
        <dbReference type="ChEBI" id="CHEBI:138538"/>
        <dbReference type="EC" id="2.3.1.179"/>
    </reaction>
</comment>
<evidence type="ECO:0000256" key="4">
    <source>
        <dbReference type="ARBA" id="ARBA00014657"/>
    </source>
</evidence>
<evidence type="ECO:0000256" key="5">
    <source>
        <dbReference type="ARBA" id="ARBA00022516"/>
    </source>
</evidence>
<evidence type="ECO:0000256" key="8">
    <source>
        <dbReference type="ARBA" id="ARBA00023098"/>
    </source>
</evidence>
<comment type="similarity">
    <text evidence="2 11 13">Belongs to the thiolase-like superfamily. Beta-ketoacyl-ACP synthases family.</text>
</comment>
<gene>
    <name evidence="15" type="primary">fabF_2</name>
    <name evidence="15" type="ORF">BWX89_01733</name>
</gene>
<accession>A0A1V6C4G4</accession>
<dbReference type="GO" id="GO:0004315">
    <property type="term" value="F:3-oxoacyl-[acyl-carrier-protein] synthase activity"/>
    <property type="evidence" value="ECO:0007669"/>
    <property type="project" value="UniProtKB-UniRule"/>
</dbReference>
<dbReference type="PROSITE" id="PS00606">
    <property type="entry name" value="KS3_1"/>
    <property type="match status" value="1"/>
</dbReference>